<accession>A0A9K3GH28</accession>
<proteinExistence type="predicted"/>
<dbReference type="Proteomes" id="UP000265618">
    <property type="component" value="Unassembled WGS sequence"/>
</dbReference>
<dbReference type="AlphaFoldDB" id="A0A9K3GH28"/>
<evidence type="ECO:0000313" key="2">
    <source>
        <dbReference type="Proteomes" id="UP000265618"/>
    </source>
</evidence>
<gene>
    <name evidence="1" type="ORF">KIPB_003257</name>
</gene>
<dbReference type="EMBL" id="BDIP01000610">
    <property type="protein sequence ID" value="GIQ82170.1"/>
    <property type="molecule type" value="Genomic_DNA"/>
</dbReference>
<organism evidence="1 2">
    <name type="scientific">Kipferlia bialata</name>
    <dbReference type="NCBI Taxonomy" id="797122"/>
    <lineage>
        <taxon>Eukaryota</taxon>
        <taxon>Metamonada</taxon>
        <taxon>Carpediemonas-like organisms</taxon>
        <taxon>Kipferlia</taxon>
    </lineage>
</organism>
<sequence>MPRAVKVPAGVDASGRDASLWGMTFDTAQGLLTEMERQSGRQWQMVGRGVKQRRAKCLSGAGAEPYRRPPVLSWACECEVYVEIKVSSPPGVCVSLNPVAVHGTSEVFCLPESNIHHCVTVTLAAEGSDTTRLSACMDRRTTPGVVAAAFNCVKVGTRLYVPTHTYNQTLTRIVPVMLVNDMDTGVWHEEAWCKGGPTVDCQLWAMGHYIYALGHTEPSPESKVARGYTCFRRYDTDQRRWTAIGLPTILGGVTRVRGTTNGQCIRHPFPDELSLRPSDQQCAVAVVTDTAYVFCCKATSIAVVTAYRHKSRPSGGWWKCRSHYARHTLFKTYICQMQRARGEKGLTLISAIVCGRRIVLVDKPPNARGRGTNQQSNITTYYAVFDTISEEWCEWDDLGIDNHVVQAEDGRIVYTQREKGREGPRLQVFSQAEVDPTLLYPHPDMRWAEY</sequence>
<comment type="caution">
    <text evidence="1">The sequence shown here is derived from an EMBL/GenBank/DDBJ whole genome shotgun (WGS) entry which is preliminary data.</text>
</comment>
<evidence type="ECO:0000313" key="1">
    <source>
        <dbReference type="EMBL" id="GIQ82170.1"/>
    </source>
</evidence>
<name>A0A9K3GH28_9EUKA</name>
<reference evidence="1 2" key="1">
    <citation type="journal article" date="2018" name="PLoS ONE">
        <title>The draft genome of Kipferlia bialata reveals reductive genome evolution in fornicate parasites.</title>
        <authorList>
            <person name="Tanifuji G."/>
            <person name="Takabayashi S."/>
            <person name="Kume K."/>
            <person name="Takagi M."/>
            <person name="Nakayama T."/>
            <person name="Kamikawa R."/>
            <person name="Inagaki Y."/>
            <person name="Hashimoto T."/>
        </authorList>
    </citation>
    <scope>NUCLEOTIDE SEQUENCE [LARGE SCALE GENOMIC DNA]</scope>
    <source>
        <strain evidence="1">NY0173</strain>
    </source>
</reference>
<keyword evidence="2" id="KW-1185">Reference proteome</keyword>
<protein>
    <submittedName>
        <fullName evidence="1">Uncharacterized protein</fullName>
    </submittedName>
</protein>